<dbReference type="PROSITE" id="PS51464">
    <property type="entry name" value="SIS"/>
    <property type="match status" value="1"/>
</dbReference>
<protein>
    <submittedName>
        <fullName evidence="6">MurR/RpiR family transcriptional regulator</fullName>
    </submittedName>
</protein>
<dbReference type="InterPro" id="IPR046348">
    <property type="entry name" value="SIS_dom_sf"/>
</dbReference>
<keyword evidence="2" id="KW-0238">DNA-binding</keyword>
<dbReference type="PROSITE" id="PS51071">
    <property type="entry name" value="HTH_RPIR"/>
    <property type="match status" value="1"/>
</dbReference>
<dbReference type="PANTHER" id="PTHR30514:SF18">
    <property type="entry name" value="RPIR-FAMILY TRANSCRIPTIONAL REGULATOR"/>
    <property type="match status" value="1"/>
</dbReference>
<organism evidence="6 7">
    <name type="scientific">Protaetiibacter mangrovi</name>
    <dbReference type="NCBI Taxonomy" id="2970926"/>
    <lineage>
        <taxon>Bacteria</taxon>
        <taxon>Bacillati</taxon>
        <taxon>Actinomycetota</taxon>
        <taxon>Actinomycetes</taxon>
        <taxon>Micrococcales</taxon>
        <taxon>Microbacteriaceae</taxon>
        <taxon>Protaetiibacter</taxon>
    </lineage>
</organism>
<evidence type="ECO:0000313" key="6">
    <source>
        <dbReference type="EMBL" id="MCS0499811.1"/>
    </source>
</evidence>
<keyword evidence="1" id="KW-0805">Transcription regulation</keyword>
<evidence type="ECO:0000256" key="1">
    <source>
        <dbReference type="ARBA" id="ARBA00023015"/>
    </source>
</evidence>
<accession>A0ABT1ZGJ0</accession>
<proteinExistence type="predicted"/>
<dbReference type="InterPro" id="IPR001347">
    <property type="entry name" value="SIS_dom"/>
</dbReference>
<evidence type="ECO:0000256" key="3">
    <source>
        <dbReference type="ARBA" id="ARBA00023163"/>
    </source>
</evidence>
<dbReference type="InterPro" id="IPR009057">
    <property type="entry name" value="Homeodomain-like_sf"/>
</dbReference>
<name>A0ABT1ZGJ0_9MICO</name>
<comment type="caution">
    <text evidence="6">The sequence shown here is derived from an EMBL/GenBank/DDBJ whole genome shotgun (WGS) entry which is preliminary data.</text>
</comment>
<dbReference type="InterPro" id="IPR036388">
    <property type="entry name" value="WH-like_DNA-bd_sf"/>
</dbReference>
<keyword evidence="3" id="KW-0804">Transcription</keyword>
<dbReference type="EMBL" id="JANTHX010000007">
    <property type="protein sequence ID" value="MCS0499811.1"/>
    <property type="molecule type" value="Genomic_DNA"/>
</dbReference>
<sequence length="297" mass="32017">MDASQDVLSAVRKKYDELTHSQKRIAEAIVEDPEFVAFATVDKLSERLSVAPSTVVRFAYKLGLNGYPDLQEQVRQVVRGHIRGKATGSDGDEGLAEHLEAGGHAASLLHDLENLRKTIAALEPERLDEAVAILASARSVFVAGGYASGALAAYAALTLERIRGQAYLLENLGGRQVPALFSATEDDALLVIGFAPYSADTIQILELARERKMKLVGLTDTPISPVGQRVDVVLPTRVSGMGTQNSLVAPVAVLNVLLNGTMAALGDSMTRYDRLMKSMDRWGLFVLSGEDSDKPER</sequence>
<dbReference type="SUPFAM" id="SSF53697">
    <property type="entry name" value="SIS domain"/>
    <property type="match status" value="1"/>
</dbReference>
<evidence type="ECO:0000313" key="7">
    <source>
        <dbReference type="Proteomes" id="UP001205337"/>
    </source>
</evidence>
<keyword evidence="7" id="KW-1185">Reference proteome</keyword>
<dbReference type="CDD" id="cd05013">
    <property type="entry name" value="SIS_RpiR"/>
    <property type="match status" value="1"/>
</dbReference>
<feature type="domain" description="SIS" evidence="5">
    <location>
        <begin position="130"/>
        <end position="267"/>
    </location>
</feature>
<dbReference type="SUPFAM" id="SSF46689">
    <property type="entry name" value="Homeodomain-like"/>
    <property type="match status" value="1"/>
</dbReference>
<evidence type="ECO:0000256" key="2">
    <source>
        <dbReference type="ARBA" id="ARBA00023125"/>
    </source>
</evidence>
<dbReference type="PANTHER" id="PTHR30514">
    <property type="entry name" value="GLUCOKINASE"/>
    <property type="match status" value="1"/>
</dbReference>
<gene>
    <name evidence="6" type="ORF">NUH29_09650</name>
</gene>
<dbReference type="InterPro" id="IPR047640">
    <property type="entry name" value="RpiR-like"/>
</dbReference>
<dbReference type="Gene3D" id="1.10.10.10">
    <property type="entry name" value="Winged helix-like DNA-binding domain superfamily/Winged helix DNA-binding domain"/>
    <property type="match status" value="1"/>
</dbReference>
<dbReference type="Proteomes" id="UP001205337">
    <property type="component" value="Unassembled WGS sequence"/>
</dbReference>
<feature type="domain" description="HTH rpiR-type" evidence="4">
    <location>
        <begin position="5"/>
        <end position="81"/>
    </location>
</feature>
<dbReference type="InterPro" id="IPR000281">
    <property type="entry name" value="HTH_RpiR"/>
</dbReference>
<reference evidence="6 7" key="1">
    <citation type="submission" date="2022-08" db="EMBL/GenBank/DDBJ databases">
        <authorList>
            <person name="Li F."/>
        </authorList>
    </citation>
    <scope>NUCLEOTIDE SEQUENCE [LARGE SCALE GENOMIC DNA]</scope>
    <source>
        <strain evidence="6 7">10F1B-8-1</strain>
    </source>
</reference>
<dbReference type="Pfam" id="PF01418">
    <property type="entry name" value="HTH_6"/>
    <property type="match status" value="1"/>
</dbReference>
<dbReference type="Pfam" id="PF01380">
    <property type="entry name" value="SIS"/>
    <property type="match status" value="1"/>
</dbReference>
<dbReference type="Gene3D" id="3.40.50.10490">
    <property type="entry name" value="Glucose-6-phosphate isomerase like protein, domain 1"/>
    <property type="match status" value="1"/>
</dbReference>
<dbReference type="InterPro" id="IPR035472">
    <property type="entry name" value="RpiR-like_SIS"/>
</dbReference>
<dbReference type="RefSeq" id="WP_258798890.1">
    <property type="nucleotide sequence ID" value="NZ_JANTHX010000007.1"/>
</dbReference>
<evidence type="ECO:0000259" key="4">
    <source>
        <dbReference type="PROSITE" id="PS51071"/>
    </source>
</evidence>
<evidence type="ECO:0000259" key="5">
    <source>
        <dbReference type="PROSITE" id="PS51464"/>
    </source>
</evidence>